<dbReference type="Gene3D" id="3.10.129.110">
    <property type="entry name" value="Polyketide synthase dehydratase"/>
    <property type="match status" value="1"/>
</dbReference>
<dbReference type="GO" id="GO:0031177">
    <property type="term" value="F:phosphopantetheine binding"/>
    <property type="evidence" value="ECO:0007669"/>
    <property type="project" value="InterPro"/>
</dbReference>
<protein>
    <submittedName>
        <fullName evidence="8">Type I polyketide synthase</fullName>
    </submittedName>
</protein>
<feature type="region of interest" description="C-terminal hotdog fold" evidence="4">
    <location>
        <begin position="1015"/>
        <end position="1153"/>
    </location>
</feature>
<dbReference type="SMART" id="SM00827">
    <property type="entry name" value="PKS_AT"/>
    <property type="match status" value="1"/>
</dbReference>
<dbReference type="PANTHER" id="PTHR43775:SF37">
    <property type="entry name" value="SI:DKEY-61P9.11"/>
    <property type="match status" value="1"/>
</dbReference>
<dbReference type="InterPro" id="IPR032821">
    <property type="entry name" value="PKS_assoc"/>
</dbReference>
<evidence type="ECO:0000256" key="3">
    <source>
        <dbReference type="ARBA" id="ARBA00022679"/>
    </source>
</evidence>
<dbReference type="Proteomes" id="UP000215563">
    <property type="component" value="Unassembled WGS sequence"/>
</dbReference>
<dbReference type="SUPFAM" id="SSF55048">
    <property type="entry name" value="Probable ACP-binding domain of malonyl-CoA ACP transacylase"/>
    <property type="match status" value="1"/>
</dbReference>
<dbReference type="InterPro" id="IPR006162">
    <property type="entry name" value="Ppantetheine_attach_site"/>
</dbReference>
<dbReference type="SMART" id="SM00822">
    <property type="entry name" value="PKS_KR"/>
    <property type="match status" value="1"/>
</dbReference>
<sequence>MSCRFAAGIDSPATYWDFMVAGRESVGPVPEGRWDRYATQNPDSAAVLRGTTNVGHFIADIAGFDAEFFRITPREARQMDPQQRMMLEVAWEALENAGIPPADAHTDSGVFVGVGSNDYGRRLLEDLPGIEAWTGIGAALCGVANRTSHALDLHGPSVAVDTACSSSLVAIHQACQTLRLGEAPMALAGGVMLMAGPALSVVLDAAGATAPDGRSKPFDAAADGYGRGEGCGVLVLKRLSDAYRDDHRVLAVIRGSAVAQEGRTDGIMAPSREAQESLLRRTYRHCGVAPETVDYVEAHGTGTPAGDPVEASAIGTVLGVGRPEARPCLIGSVKSNIGHLEAAAGVAGVIKTVLALNRGRIPATCLTTGPSPRIDWAGLSLRLVDRLTNWPTTDHPRRAGVASYGYGGTIAHLVLEEPPRRPPREHPHLDTEIRPYPVSHATPDGVAAQATRLAGWLENAEDDNLLATGRTLAMNRTHMPARAVVMARNRDELLRGWRALAEGRPSNDVLAGPLGRPAPDTNAVWVFSGHGAQWPRMGAGLLGSEPAFAEALDEIDAVFLREMGLSPREVLRQPDLGGVDRVQATIFAVQLGLAAVWRSYGLRPAAVIGHSVGEIAAAVTAGVLSAEEGAVLAARRSRRLPQVAGKGAMAMVSLPFDKAAQRLAGSPQIAAAIATSPSTSVISGDQAALDELLEIWRSEGISVRRIDSDVAFHSHHMSAPAAELACAVAHLRPRPALVPLYSTALEDPRSKSPRDARYWATNLREPVRFEAAVTAALDDGHRVFLEVSAHPVVTHSVEEIIEAAGEAGGATAHTLRRGKPDRPTLLANLGSLHCHGVRVDWNRVFPAAPLAELPVTAWNHRPHLAEPSVPTIGVTSGHDPDSHTLLGVHADVFGTTRGRMWSTRLDETSRPYPGSHPVQGTEIIPAAVLLNTFLATETAAPILRDVRLLTPVPVGAPRVIQVVLQDRVVRLSSRSEDTSNEDEKSTAWLTHTEAVLHTPVPDEACPPAPHSRSPERAEDPGFVINRLASLGVAALGFPWHIKDLRRGKGTLRAEITVDPGNVLPALTWAALLDSAFSVASVVFPDPPRLRMPAHIDEVMVVGPPPDVALIEVSLRPAEQEPDTVDVLVHTTEQVVVARLSGLRYGEFESDDSHEPVCPQRLIHNVTRRPCDLGRTGKHLRSVGVLGTTPLAEALSSRLRQEIVDVRAFGRLDETGDHAPETIVFVAPDTTEPVADQAIANTQAVTRLIHRLGRGKVRLWCVTRGMGEACTATGLAHAPLSGLARVARTEHGDLWGGLIDLPDHPTAEDLSILTRVLRSPSDEPVLHIRDGKVWGTRLVPADAGCSSAPLISCRPEGTYLITGGLGALGMRIAHWLGKQGARRLVLLSRRALPARDRWSDKLDPTTSGLITRIRRLEERGITVRTVSGDVADTGRLKNELLTSNLQLPPILGIVHAAGVVRNEMLHDMTDASIHDVLRPKVAGALALHEMFPPGTLDFLVLFSSAGQLLGLPGQSSYAAANSFLDAMASHRRAEGHNDTVSIAWTSWRGAGMSTSSAAIDVELDERGTADITTAGALKVLARINDRTANLAVLRVLPDDPSVARPAVLRDLAPPAEAPAASTGRGDWARLDGDELRKHLYREVTAAVAAAIGVEPTQVDAGMPLTEMGFDSVMSTGLRRALAKRLRVPVAPTLMWEHPTVTAIAEHFAETRRKP</sequence>
<keyword evidence="1" id="KW-0596">Phosphopantetheine</keyword>
<evidence type="ECO:0000256" key="4">
    <source>
        <dbReference type="PROSITE-ProRule" id="PRU01363"/>
    </source>
</evidence>
<keyword evidence="2" id="KW-0597">Phosphoprotein</keyword>
<proteinExistence type="predicted"/>
<dbReference type="PROSITE" id="PS52019">
    <property type="entry name" value="PKS_MFAS_DH"/>
    <property type="match status" value="1"/>
</dbReference>
<dbReference type="SUPFAM" id="SSF52151">
    <property type="entry name" value="FabD/lysophospholipase-like"/>
    <property type="match status" value="1"/>
</dbReference>
<dbReference type="PROSITE" id="PS52004">
    <property type="entry name" value="KS3_2"/>
    <property type="match status" value="1"/>
</dbReference>
<dbReference type="InterPro" id="IPR014031">
    <property type="entry name" value="Ketoacyl_synth_C"/>
</dbReference>
<feature type="region of interest" description="N-terminal hotdog fold" evidence="4">
    <location>
        <begin position="883"/>
        <end position="1003"/>
    </location>
</feature>
<dbReference type="Gene3D" id="3.40.50.720">
    <property type="entry name" value="NAD(P)-binding Rossmann-like Domain"/>
    <property type="match status" value="1"/>
</dbReference>
<dbReference type="Pfam" id="PF16197">
    <property type="entry name" value="KAsynt_C_assoc"/>
    <property type="match status" value="1"/>
</dbReference>
<dbReference type="SMART" id="SM00823">
    <property type="entry name" value="PKS_PP"/>
    <property type="match status" value="1"/>
</dbReference>
<dbReference type="Gene3D" id="3.40.47.10">
    <property type="match status" value="1"/>
</dbReference>
<dbReference type="GO" id="GO:0005886">
    <property type="term" value="C:plasma membrane"/>
    <property type="evidence" value="ECO:0007669"/>
    <property type="project" value="TreeGrafter"/>
</dbReference>
<dbReference type="InterPro" id="IPR016035">
    <property type="entry name" value="Acyl_Trfase/lysoPLipase"/>
</dbReference>
<dbReference type="InterPro" id="IPR049900">
    <property type="entry name" value="PKS_mFAS_DH"/>
</dbReference>
<dbReference type="InterPro" id="IPR049552">
    <property type="entry name" value="PKS_DH_N"/>
</dbReference>
<dbReference type="SUPFAM" id="SSF51735">
    <property type="entry name" value="NAD(P)-binding Rossmann-fold domains"/>
    <property type="match status" value="2"/>
</dbReference>
<organism evidence="8 9">
    <name type="scientific">Amycolatopsis alba DSM 44262</name>
    <dbReference type="NCBI Taxonomy" id="1125972"/>
    <lineage>
        <taxon>Bacteria</taxon>
        <taxon>Bacillati</taxon>
        <taxon>Actinomycetota</taxon>
        <taxon>Actinomycetes</taxon>
        <taxon>Pseudonocardiales</taxon>
        <taxon>Pseudonocardiaceae</taxon>
        <taxon>Amycolatopsis</taxon>
    </lineage>
</organism>
<keyword evidence="3" id="KW-0808">Transferase</keyword>
<dbReference type="InterPro" id="IPR014043">
    <property type="entry name" value="Acyl_transferase_dom"/>
</dbReference>
<evidence type="ECO:0000313" key="9">
    <source>
        <dbReference type="Proteomes" id="UP000215563"/>
    </source>
</evidence>
<dbReference type="SUPFAM" id="SSF47336">
    <property type="entry name" value="ACP-like"/>
    <property type="match status" value="1"/>
</dbReference>
<dbReference type="PROSITE" id="PS00012">
    <property type="entry name" value="PHOSPHOPANTETHEINE"/>
    <property type="match status" value="1"/>
</dbReference>
<dbReference type="Pfam" id="PF00698">
    <property type="entry name" value="Acyl_transf_1"/>
    <property type="match status" value="1"/>
</dbReference>
<accession>A0A229RL50</accession>
<name>A0A229RL50_AMYAL</name>
<dbReference type="InterPro" id="IPR001227">
    <property type="entry name" value="Ac_transferase_dom_sf"/>
</dbReference>
<reference evidence="8 9" key="1">
    <citation type="submission" date="2017-07" db="EMBL/GenBank/DDBJ databases">
        <title>Amycolatopsis alba DSM 44262 Genome sequencing and assembly.</title>
        <authorList>
            <person name="Kaur N."/>
            <person name="Mayilraj S."/>
        </authorList>
    </citation>
    <scope>NUCLEOTIDE SEQUENCE [LARGE SCALE GENOMIC DNA]</scope>
    <source>
        <strain evidence="8 9">DSM 44262</strain>
    </source>
</reference>
<dbReference type="PROSITE" id="PS50075">
    <property type="entry name" value="CARRIER"/>
    <property type="match status" value="1"/>
</dbReference>
<dbReference type="SUPFAM" id="SSF53901">
    <property type="entry name" value="Thiolase-like"/>
    <property type="match status" value="1"/>
</dbReference>
<dbReference type="GO" id="GO:0004315">
    <property type="term" value="F:3-oxoacyl-[acyl-carrier-protein] synthase activity"/>
    <property type="evidence" value="ECO:0007669"/>
    <property type="project" value="InterPro"/>
</dbReference>
<evidence type="ECO:0000259" key="5">
    <source>
        <dbReference type="PROSITE" id="PS50075"/>
    </source>
</evidence>
<dbReference type="CDD" id="cd00833">
    <property type="entry name" value="PKS"/>
    <property type="match status" value="1"/>
</dbReference>
<gene>
    <name evidence="8" type="ORF">CFP75_24350</name>
</gene>
<dbReference type="PROSITE" id="PS00606">
    <property type="entry name" value="KS3_1"/>
    <property type="match status" value="1"/>
</dbReference>
<dbReference type="InterPro" id="IPR020806">
    <property type="entry name" value="PKS_PP-bd"/>
</dbReference>
<dbReference type="OrthoDB" id="9778690at2"/>
<dbReference type="SMART" id="SM01294">
    <property type="entry name" value="PKS_PP_betabranch"/>
    <property type="match status" value="1"/>
</dbReference>
<evidence type="ECO:0000259" key="7">
    <source>
        <dbReference type="PROSITE" id="PS52019"/>
    </source>
</evidence>
<dbReference type="EMBL" id="NMQU01000076">
    <property type="protein sequence ID" value="OXM47390.1"/>
    <property type="molecule type" value="Genomic_DNA"/>
</dbReference>
<keyword evidence="9" id="KW-1185">Reference proteome</keyword>
<dbReference type="InterPro" id="IPR042104">
    <property type="entry name" value="PKS_dehydratase_sf"/>
</dbReference>
<dbReference type="FunFam" id="3.40.47.10:FF:000019">
    <property type="entry name" value="Polyketide synthase type I"/>
    <property type="match status" value="1"/>
</dbReference>
<dbReference type="InterPro" id="IPR014030">
    <property type="entry name" value="Ketoacyl_synth_N"/>
</dbReference>
<dbReference type="CDD" id="cd08955">
    <property type="entry name" value="KR_2_FAS_SDR_x"/>
    <property type="match status" value="1"/>
</dbReference>
<dbReference type="Pfam" id="PF21089">
    <property type="entry name" value="PKS_DH_N"/>
    <property type="match status" value="1"/>
</dbReference>
<dbReference type="Pfam" id="PF00109">
    <property type="entry name" value="ketoacyl-synt"/>
    <property type="match status" value="1"/>
</dbReference>
<dbReference type="SMART" id="SM00825">
    <property type="entry name" value="PKS_KS"/>
    <property type="match status" value="1"/>
</dbReference>
<dbReference type="InterPro" id="IPR016036">
    <property type="entry name" value="Malonyl_transacylase_ACP-bd"/>
</dbReference>
<dbReference type="Pfam" id="PF08659">
    <property type="entry name" value="KR"/>
    <property type="match status" value="1"/>
</dbReference>
<dbReference type="Pfam" id="PF00550">
    <property type="entry name" value="PP-binding"/>
    <property type="match status" value="1"/>
</dbReference>
<feature type="domain" description="PKS/mFAS DH" evidence="7">
    <location>
        <begin position="883"/>
        <end position="1153"/>
    </location>
</feature>
<comment type="caution">
    <text evidence="8">The sequence shown here is derived from an EMBL/GenBank/DDBJ whole genome shotgun (WGS) entry which is preliminary data.</text>
</comment>
<dbReference type="InterPro" id="IPR050091">
    <property type="entry name" value="PKS_NRPS_Biosynth_Enz"/>
</dbReference>
<feature type="domain" description="Carrier" evidence="5">
    <location>
        <begin position="1633"/>
        <end position="1710"/>
    </location>
</feature>
<dbReference type="SMART" id="SM00826">
    <property type="entry name" value="PKS_DH"/>
    <property type="match status" value="1"/>
</dbReference>
<dbReference type="InterPro" id="IPR018201">
    <property type="entry name" value="Ketoacyl_synth_AS"/>
</dbReference>
<dbReference type="GO" id="GO:0005737">
    <property type="term" value="C:cytoplasm"/>
    <property type="evidence" value="ECO:0007669"/>
    <property type="project" value="TreeGrafter"/>
</dbReference>
<evidence type="ECO:0000256" key="2">
    <source>
        <dbReference type="ARBA" id="ARBA00022553"/>
    </source>
</evidence>
<dbReference type="InterPro" id="IPR020841">
    <property type="entry name" value="PKS_Beta-ketoAc_synthase_dom"/>
</dbReference>
<feature type="active site" description="Proton acceptor; for dehydratase activity" evidence="4">
    <location>
        <position position="916"/>
    </location>
</feature>
<dbReference type="Pfam" id="PF02801">
    <property type="entry name" value="Ketoacyl-synt_C"/>
    <property type="match status" value="1"/>
</dbReference>
<dbReference type="InterPro" id="IPR036736">
    <property type="entry name" value="ACP-like_sf"/>
</dbReference>
<dbReference type="GO" id="GO:0006633">
    <property type="term" value="P:fatty acid biosynthetic process"/>
    <property type="evidence" value="ECO:0007669"/>
    <property type="project" value="InterPro"/>
</dbReference>
<dbReference type="PANTHER" id="PTHR43775">
    <property type="entry name" value="FATTY ACID SYNTHASE"/>
    <property type="match status" value="1"/>
</dbReference>
<dbReference type="InterPro" id="IPR020807">
    <property type="entry name" value="PKS_DH"/>
</dbReference>
<evidence type="ECO:0000313" key="8">
    <source>
        <dbReference type="EMBL" id="OXM47390.1"/>
    </source>
</evidence>
<dbReference type="InterPro" id="IPR013968">
    <property type="entry name" value="PKS_KR"/>
</dbReference>
<feature type="active site" description="Proton donor; for dehydratase activity" evidence="4">
    <location>
        <position position="1073"/>
    </location>
</feature>
<dbReference type="GO" id="GO:0004312">
    <property type="term" value="F:fatty acid synthase activity"/>
    <property type="evidence" value="ECO:0007669"/>
    <property type="project" value="TreeGrafter"/>
</dbReference>
<dbReference type="InterPro" id="IPR036291">
    <property type="entry name" value="NAD(P)-bd_dom_sf"/>
</dbReference>
<feature type="domain" description="Ketosynthase family 3 (KS3)" evidence="6">
    <location>
        <begin position="1"/>
        <end position="417"/>
    </location>
</feature>
<evidence type="ECO:0000259" key="6">
    <source>
        <dbReference type="PROSITE" id="PS52004"/>
    </source>
</evidence>
<dbReference type="GO" id="GO:0071770">
    <property type="term" value="P:DIM/DIP cell wall layer assembly"/>
    <property type="evidence" value="ECO:0007669"/>
    <property type="project" value="TreeGrafter"/>
</dbReference>
<dbReference type="Gene3D" id="3.40.366.10">
    <property type="entry name" value="Malonyl-Coenzyme A Acyl Carrier Protein, domain 2"/>
    <property type="match status" value="1"/>
</dbReference>
<dbReference type="Gene3D" id="1.10.1200.10">
    <property type="entry name" value="ACP-like"/>
    <property type="match status" value="1"/>
</dbReference>
<evidence type="ECO:0000256" key="1">
    <source>
        <dbReference type="ARBA" id="ARBA00022450"/>
    </source>
</evidence>
<dbReference type="Gene3D" id="3.30.70.3290">
    <property type="match status" value="1"/>
</dbReference>
<dbReference type="InterPro" id="IPR009081">
    <property type="entry name" value="PP-bd_ACP"/>
</dbReference>
<dbReference type="InterPro" id="IPR016039">
    <property type="entry name" value="Thiolase-like"/>
</dbReference>
<dbReference type="InterPro" id="IPR057326">
    <property type="entry name" value="KR_dom"/>
</dbReference>